<evidence type="ECO:0000259" key="1">
    <source>
        <dbReference type="PROSITE" id="PS50097"/>
    </source>
</evidence>
<dbReference type="Gene3D" id="3.30.710.10">
    <property type="entry name" value="Potassium Channel Kv1.1, Chain A"/>
    <property type="match status" value="1"/>
</dbReference>
<dbReference type="Proteomes" id="UP000256964">
    <property type="component" value="Unassembled WGS sequence"/>
</dbReference>
<reference evidence="2 3" key="1">
    <citation type="journal article" date="2018" name="Biotechnol. Biofuels">
        <title>Integrative visual omics of the white-rot fungus Polyporus brumalis exposes the biotechnological potential of its oxidative enzymes for delignifying raw plant biomass.</title>
        <authorList>
            <person name="Miyauchi S."/>
            <person name="Rancon A."/>
            <person name="Drula E."/>
            <person name="Hage H."/>
            <person name="Chaduli D."/>
            <person name="Favel A."/>
            <person name="Grisel S."/>
            <person name="Henrissat B."/>
            <person name="Herpoel-Gimbert I."/>
            <person name="Ruiz-Duenas F.J."/>
            <person name="Chevret D."/>
            <person name="Hainaut M."/>
            <person name="Lin J."/>
            <person name="Wang M."/>
            <person name="Pangilinan J."/>
            <person name="Lipzen A."/>
            <person name="Lesage-Meessen L."/>
            <person name="Navarro D."/>
            <person name="Riley R."/>
            <person name="Grigoriev I.V."/>
            <person name="Zhou S."/>
            <person name="Raouche S."/>
            <person name="Rosso M.N."/>
        </authorList>
    </citation>
    <scope>NUCLEOTIDE SEQUENCE [LARGE SCALE GENOMIC DNA]</scope>
    <source>
        <strain evidence="2 3">BRFM 1820</strain>
    </source>
</reference>
<name>A0A371DI06_9APHY</name>
<dbReference type="EMBL" id="KZ857391">
    <property type="protein sequence ID" value="RDX52148.1"/>
    <property type="molecule type" value="Genomic_DNA"/>
</dbReference>
<dbReference type="AlphaFoldDB" id="A0A371DI06"/>
<gene>
    <name evidence="2" type="ORF">OH76DRAFT_1345691</name>
</gene>
<dbReference type="CDD" id="cd18186">
    <property type="entry name" value="BTB_POZ_ZBTB_KLHL-like"/>
    <property type="match status" value="1"/>
</dbReference>
<dbReference type="OrthoDB" id="2746456at2759"/>
<dbReference type="InterPro" id="IPR000210">
    <property type="entry name" value="BTB/POZ_dom"/>
</dbReference>
<proteinExistence type="predicted"/>
<evidence type="ECO:0000313" key="3">
    <source>
        <dbReference type="Proteomes" id="UP000256964"/>
    </source>
</evidence>
<dbReference type="InterPro" id="IPR011333">
    <property type="entry name" value="SKP1/BTB/POZ_sf"/>
</dbReference>
<evidence type="ECO:0000313" key="2">
    <source>
        <dbReference type="EMBL" id="RDX52148.1"/>
    </source>
</evidence>
<accession>A0A371DI06</accession>
<keyword evidence="3" id="KW-1185">Reference proteome</keyword>
<feature type="domain" description="BTB" evidence="1">
    <location>
        <begin position="15"/>
        <end position="47"/>
    </location>
</feature>
<protein>
    <recommendedName>
        <fullName evidence="1">BTB domain-containing protein</fullName>
    </recommendedName>
</protein>
<dbReference type="SUPFAM" id="SSF54695">
    <property type="entry name" value="POZ domain"/>
    <property type="match status" value="1"/>
</dbReference>
<sequence length="360" mass="40348">MVARKRSTNFWHLDGSVVVQVQNTLFRLHRSRLMQQSDYFSALFSGDGRCVSVRVFGRASLVAEDRRDSIGGEEPDVVDSCPVYVARGVSVLDFERLLTALDAGIAYAINPPPFPVLASLLRAAHTLKFKTILGFATHLLREQWPQDLSRISSEPRAHAVETIHLAQQCEVPEVLKNAYYELLRTPNFGQDLAVYLHAESADDSHPLNIATEDDEKNAPPQRLDASDFVRLVRAKDALQKEWMTVVCVAPLPSVVPCPLAPFVNDKNAGEEKLRSAKTCAETRAGDEVEWTLRLIDNGVFERGMADPIGGLQSLVEMDWADMGYCVGCVRERRDAWTEQREKLWKRLDVLLGLKGDDEDM</sequence>
<dbReference type="PROSITE" id="PS50097">
    <property type="entry name" value="BTB"/>
    <property type="match status" value="1"/>
</dbReference>
<organism evidence="2 3">
    <name type="scientific">Lentinus brumalis</name>
    <dbReference type="NCBI Taxonomy" id="2498619"/>
    <lineage>
        <taxon>Eukaryota</taxon>
        <taxon>Fungi</taxon>
        <taxon>Dikarya</taxon>
        <taxon>Basidiomycota</taxon>
        <taxon>Agaricomycotina</taxon>
        <taxon>Agaricomycetes</taxon>
        <taxon>Polyporales</taxon>
        <taxon>Polyporaceae</taxon>
        <taxon>Lentinus</taxon>
    </lineage>
</organism>